<evidence type="ECO:0000313" key="5">
    <source>
        <dbReference type="Proteomes" id="UP000016922"/>
    </source>
</evidence>
<dbReference type="eggNOG" id="ENOG502RYAI">
    <property type="taxonomic scope" value="Eukaryota"/>
</dbReference>
<feature type="domain" description="SYO1-like TPR repeats" evidence="3">
    <location>
        <begin position="410"/>
        <end position="661"/>
    </location>
</feature>
<dbReference type="InterPro" id="IPR057990">
    <property type="entry name" value="TPR_SYO1"/>
</dbReference>
<name>S3CGF6_GLAL2</name>
<evidence type="ECO:0000256" key="2">
    <source>
        <dbReference type="SAM" id="MobiDB-lite"/>
    </source>
</evidence>
<sequence>MGKSKPRNRQRNRQDPTSKASKPPTDPELAAIREKKILPVLNDLTSTDLQTRSNAASAIANLIEDTRSRKLLLREHIVRILFEQTLTDSSLEIRTAGWGILRNLALEEEADFCVHLYRQDVLTTIEGTIKTVIETIESQAVPFSTLPKAQQGLAWTLTSSLLSLISSLAEAQEEIIKSINKRPTFVNFLFGLLGFDLTPTEVQSEVLSCLTALTEDNELLAQQVVDNGDWLKGLMHLKSAKGPVAVGACGPLHNIFSVMQWSDHKTPVPGASDASLLPTLVQAMETIIPSAIGTNGHTSHSTPDQILQLALEITASIATSLQEALENGHEKEFEGFGDDDLQKGDMDDVGDDDDGEDADGDEEDHEMNEDEIAAEMEMVTGDGPDDDEEPSEEPTLDELVRNATPRVLSLVQSSVGSQNETVRVSALSALNNIAWTVSSIDFSARHLDSLKDFWSSMAQKIWDQTVTPVLASNTADIELASSITSLAWAVSRSVQGGIKIQPDEPRKFMSLYQASLDLESAPEKQANGAKANQPENNDAFQSLGVKCIGVLGTLALDPAPLHLNREIGVFLITTLADLPRTSAAVSVEALNAVFDIYSDSSFAFDEPVFWGDGFYKHLEDILPKAKKMVKSIDKRKFEELRARANDSVLNLTRFLKYKKTEKESKSG</sequence>
<gene>
    <name evidence="4" type="ORF">GLAREA_08181</name>
</gene>
<dbReference type="RefSeq" id="XP_008088417.1">
    <property type="nucleotide sequence ID" value="XM_008090226.1"/>
</dbReference>
<dbReference type="KEGG" id="glz:GLAREA_08181"/>
<dbReference type="STRING" id="1116229.S3CGF6"/>
<dbReference type="GO" id="GO:0006606">
    <property type="term" value="P:protein import into nucleus"/>
    <property type="evidence" value="ECO:0007669"/>
    <property type="project" value="TreeGrafter"/>
</dbReference>
<dbReference type="GO" id="GO:0051082">
    <property type="term" value="F:unfolded protein binding"/>
    <property type="evidence" value="ECO:0007669"/>
    <property type="project" value="TreeGrafter"/>
</dbReference>
<dbReference type="HOGENOM" id="CLU_028608_0_0_1"/>
<dbReference type="InterPro" id="IPR052616">
    <property type="entry name" value="SYO1-like"/>
</dbReference>
<dbReference type="OrthoDB" id="288703at2759"/>
<proteinExistence type="inferred from homology"/>
<reference evidence="4 5" key="1">
    <citation type="journal article" date="2013" name="BMC Genomics">
        <title>Genomics-driven discovery of the pneumocandin biosynthetic gene cluster in the fungus Glarea lozoyensis.</title>
        <authorList>
            <person name="Chen L."/>
            <person name="Yue Q."/>
            <person name="Zhang X."/>
            <person name="Xiang M."/>
            <person name="Wang C."/>
            <person name="Li S."/>
            <person name="Che Y."/>
            <person name="Ortiz-Lopez F.J."/>
            <person name="Bills G.F."/>
            <person name="Liu X."/>
            <person name="An Z."/>
        </authorList>
    </citation>
    <scope>NUCLEOTIDE SEQUENCE [LARGE SCALE GENOMIC DNA]</scope>
    <source>
        <strain evidence="5">ATCC 20868 / MF5171</strain>
    </source>
</reference>
<dbReference type="CDD" id="cd13394">
    <property type="entry name" value="Syo1_like"/>
    <property type="match status" value="1"/>
</dbReference>
<evidence type="ECO:0000256" key="1">
    <source>
        <dbReference type="ARBA" id="ARBA00049983"/>
    </source>
</evidence>
<protein>
    <submittedName>
        <fullName evidence="4">ARM repeat-containing protein</fullName>
    </submittedName>
</protein>
<feature type="compositionally biased region" description="Basic and acidic residues" evidence="2">
    <location>
        <begin position="332"/>
        <end position="346"/>
    </location>
</feature>
<evidence type="ECO:0000259" key="3">
    <source>
        <dbReference type="Pfam" id="PF25567"/>
    </source>
</evidence>
<feature type="compositionally biased region" description="Basic residues" evidence="2">
    <location>
        <begin position="1"/>
        <end position="11"/>
    </location>
</feature>
<dbReference type="EMBL" id="KE145373">
    <property type="protein sequence ID" value="EPE24329.1"/>
    <property type="molecule type" value="Genomic_DNA"/>
</dbReference>
<dbReference type="SMART" id="SM00185">
    <property type="entry name" value="ARM"/>
    <property type="match status" value="3"/>
</dbReference>
<dbReference type="OMA" id="ENELHAD"/>
<feature type="region of interest" description="Disordered" evidence="2">
    <location>
        <begin position="332"/>
        <end position="367"/>
    </location>
</feature>
<dbReference type="Pfam" id="PF25567">
    <property type="entry name" value="TPR_SYO1"/>
    <property type="match status" value="1"/>
</dbReference>
<feature type="compositionally biased region" description="Acidic residues" evidence="2">
    <location>
        <begin position="347"/>
        <end position="367"/>
    </location>
</feature>
<feature type="region of interest" description="Disordered" evidence="2">
    <location>
        <begin position="1"/>
        <end position="28"/>
    </location>
</feature>
<dbReference type="Proteomes" id="UP000016922">
    <property type="component" value="Unassembled WGS sequence"/>
</dbReference>
<organism evidence="4 5">
    <name type="scientific">Glarea lozoyensis (strain ATCC 20868 / MF5171)</name>
    <dbReference type="NCBI Taxonomy" id="1116229"/>
    <lineage>
        <taxon>Eukaryota</taxon>
        <taxon>Fungi</taxon>
        <taxon>Dikarya</taxon>
        <taxon>Ascomycota</taxon>
        <taxon>Pezizomycotina</taxon>
        <taxon>Leotiomycetes</taxon>
        <taxon>Helotiales</taxon>
        <taxon>Helotiaceae</taxon>
        <taxon>Glarea</taxon>
    </lineage>
</organism>
<dbReference type="Gene3D" id="1.25.10.10">
    <property type="entry name" value="Leucine-rich Repeat Variant"/>
    <property type="match status" value="2"/>
</dbReference>
<dbReference type="InterPro" id="IPR016024">
    <property type="entry name" value="ARM-type_fold"/>
</dbReference>
<dbReference type="InterPro" id="IPR011989">
    <property type="entry name" value="ARM-like"/>
</dbReference>
<comment type="similarity">
    <text evidence="1">Belongs to the nuclear import and ribosome assembly adapter family.</text>
</comment>
<dbReference type="PANTHER" id="PTHR13347">
    <property type="entry name" value="HEAT REPEAT-CONTAINING PROTEIN 3"/>
    <property type="match status" value="1"/>
</dbReference>
<accession>S3CGF6</accession>
<dbReference type="GeneID" id="19467230"/>
<dbReference type="SUPFAM" id="SSF48371">
    <property type="entry name" value="ARM repeat"/>
    <property type="match status" value="1"/>
</dbReference>
<evidence type="ECO:0000313" key="4">
    <source>
        <dbReference type="EMBL" id="EPE24329.1"/>
    </source>
</evidence>
<dbReference type="InterPro" id="IPR000225">
    <property type="entry name" value="Armadillo"/>
</dbReference>
<dbReference type="PANTHER" id="PTHR13347:SF1">
    <property type="entry name" value="HEAT REPEAT-CONTAINING PROTEIN 3"/>
    <property type="match status" value="1"/>
</dbReference>
<keyword evidence="5" id="KW-1185">Reference proteome</keyword>
<dbReference type="GO" id="GO:0042273">
    <property type="term" value="P:ribosomal large subunit biogenesis"/>
    <property type="evidence" value="ECO:0007669"/>
    <property type="project" value="TreeGrafter"/>
</dbReference>
<dbReference type="AlphaFoldDB" id="S3CGF6"/>